<dbReference type="SUPFAM" id="SSF53756">
    <property type="entry name" value="UDP-Glycosyltransferase/glycogen phosphorylase"/>
    <property type="match status" value="1"/>
</dbReference>
<evidence type="ECO:0000313" key="3">
    <source>
        <dbReference type="EMBL" id="HAT4309018.1"/>
    </source>
</evidence>
<reference evidence="3" key="2">
    <citation type="submission" date="2020-07" db="EMBL/GenBank/DDBJ databases">
        <authorList>
            <consortium name="NCBI Pathogen Detection Project"/>
        </authorList>
    </citation>
    <scope>NUCLEOTIDE SEQUENCE</scope>
    <source>
        <strain evidence="3">C8</strain>
    </source>
</reference>
<feature type="domain" description="Glycosyl transferase family 1" evidence="1">
    <location>
        <begin position="187"/>
        <end position="348"/>
    </location>
</feature>
<dbReference type="Pfam" id="PF13477">
    <property type="entry name" value="Glyco_trans_4_2"/>
    <property type="match status" value="1"/>
</dbReference>
<dbReference type="InterPro" id="IPR001296">
    <property type="entry name" value="Glyco_trans_1"/>
</dbReference>
<organism evidence="3">
    <name type="scientific">Clostridium perfringens</name>
    <dbReference type="NCBI Taxonomy" id="1502"/>
    <lineage>
        <taxon>Bacteria</taxon>
        <taxon>Bacillati</taxon>
        <taxon>Bacillota</taxon>
        <taxon>Clostridia</taxon>
        <taxon>Eubacteriales</taxon>
        <taxon>Clostridiaceae</taxon>
        <taxon>Clostridium</taxon>
    </lineage>
</organism>
<proteinExistence type="predicted"/>
<dbReference type="InterPro" id="IPR028098">
    <property type="entry name" value="Glyco_trans_4-like_N"/>
</dbReference>
<gene>
    <name evidence="3" type="ORF">I9080_002862</name>
</gene>
<reference evidence="3" key="1">
    <citation type="journal article" date="2018" name="Genome Biol.">
        <title>SKESA: strategic k-mer extension for scrupulous assemblies.</title>
        <authorList>
            <person name="Souvorov A."/>
            <person name="Agarwala R."/>
            <person name="Lipman D.J."/>
        </authorList>
    </citation>
    <scope>NUCLEOTIDE SEQUENCE</scope>
    <source>
        <strain evidence="3">C8</strain>
    </source>
</reference>
<comment type="caution">
    <text evidence="3">The sequence shown here is derived from an EMBL/GenBank/DDBJ whole genome shotgun (WGS) entry which is preliminary data.</text>
</comment>
<feature type="domain" description="Glycosyltransferase subfamily 4-like N-terminal" evidence="2">
    <location>
        <begin position="4"/>
        <end position="151"/>
    </location>
</feature>
<evidence type="ECO:0000259" key="2">
    <source>
        <dbReference type="Pfam" id="PF13477"/>
    </source>
</evidence>
<protein>
    <submittedName>
        <fullName evidence="3">Glycosyltransferase family 4 protein</fullName>
    </submittedName>
</protein>
<dbReference type="GO" id="GO:0016757">
    <property type="term" value="F:glycosyltransferase activity"/>
    <property type="evidence" value="ECO:0007669"/>
    <property type="project" value="InterPro"/>
</dbReference>
<dbReference type="Pfam" id="PF00534">
    <property type="entry name" value="Glycos_transf_1"/>
    <property type="match status" value="1"/>
</dbReference>
<dbReference type="CDD" id="cd03808">
    <property type="entry name" value="GT4_CapM-like"/>
    <property type="match status" value="1"/>
</dbReference>
<dbReference type="PANTHER" id="PTHR45947:SF3">
    <property type="entry name" value="SULFOQUINOVOSYL TRANSFERASE SQD2"/>
    <property type="match status" value="1"/>
</dbReference>
<dbReference type="AlphaFoldDB" id="A0A8H9UYL0"/>
<name>A0A8H9UYL0_CLOPF</name>
<dbReference type="InterPro" id="IPR050194">
    <property type="entry name" value="Glycosyltransferase_grp1"/>
</dbReference>
<accession>A0A8H9UYL0</accession>
<dbReference type="EMBL" id="DACTCB010000021">
    <property type="protein sequence ID" value="HAT4309018.1"/>
    <property type="molecule type" value="Genomic_DNA"/>
</dbReference>
<dbReference type="Gene3D" id="3.40.50.2000">
    <property type="entry name" value="Glycogen Phosphorylase B"/>
    <property type="match status" value="2"/>
</dbReference>
<dbReference type="Proteomes" id="UP000859547">
    <property type="component" value="Unassembled WGS sequence"/>
</dbReference>
<sequence length="368" mass="43150">MKNKILYVTNITRTVNTFFIPHMNMLVDEGYNVDCACKIDGEIKLDKKKINKKINFYNVPFTRNPLNFKNIIAFLKLYSLQKKNKYDFIHVHTPIAAVYTRLLKRFFPSIKMIYTAHGYHFYKNSSKLSWIIYYNIEKYLSKYTDVLITINNEDYEISKNFKCNKLIKMHGVGVDFSEFKCINENEKIKIRKSIGLEEDDFVIIMVGEHNKNKNQIQLIRTIRSIQDSYPKIKAIFIGDGELIEKNKRYIKKNNVKNANILGFRKDVSELINISDILCSLSYREGLPKNIIEGLACGKVIIASNIRGNNELVEDGENGYLVNGDNLKEKIVDLYNLDKMYLKKMEEKSKEFSRKYDINNILEELKKVY</sequence>
<dbReference type="PANTHER" id="PTHR45947">
    <property type="entry name" value="SULFOQUINOVOSYL TRANSFERASE SQD2"/>
    <property type="match status" value="1"/>
</dbReference>
<evidence type="ECO:0000259" key="1">
    <source>
        <dbReference type="Pfam" id="PF00534"/>
    </source>
</evidence>
<keyword evidence="3" id="KW-0808">Transferase</keyword>